<dbReference type="GO" id="GO:0004553">
    <property type="term" value="F:hydrolase activity, hydrolyzing O-glycosyl compounds"/>
    <property type="evidence" value="ECO:0007669"/>
    <property type="project" value="InterPro"/>
</dbReference>
<evidence type="ECO:0000313" key="3">
    <source>
        <dbReference type="EMBL" id="KAK7039677.1"/>
    </source>
</evidence>
<dbReference type="SUPFAM" id="SSF49899">
    <property type="entry name" value="Concanavalin A-like lectins/glucanases"/>
    <property type="match status" value="1"/>
</dbReference>
<dbReference type="AlphaFoldDB" id="A0AAW0CMN0"/>
<dbReference type="EMBL" id="JAWWNJ010000016">
    <property type="protein sequence ID" value="KAK7039677.1"/>
    <property type="molecule type" value="Genomic_DNA"/>
</dbReference>
<dbReference type="InterPro" id="IPR013320">
    <property type="entry name" value="ConA-like_dom_sf"/>
</dbReference>
<evidence type="ECO:0000259" key="2">
    <source>
        <dbReference type="PROSITE" id="PS51762"/>
    </source>
</evidence>
<name>A0AAW0CMN0_9AGAR</name>
<keyword evidence="4" id="KW-1185">Reference proteome</keyword>
<dbReference type="PANTHER" id="PTHR10963">
    <property type="entry name" value="GLYCOSYL HYDROLASE-RELATED"/>
    <property type="match status" value="1"/>
</dbReference>
<evidence type="ECO:0000313" key="4">
    <source>
        <dbReference type="Proteomes" id="UP001362999"/>
    </source>
</evidence>
<dbReference type="Gene3D" id="2.60.120.200">
    <property type="match status" value="1"/>
</dbReference>
<dbReference type="InterPro" id="IPR000757">
    <property type="entry name" value="Beta-glucanase-like"/>
</dbReference>
<proteinExistence type="predicted"/>
<protein>
    <submittedName>
        <fullName evidence="3">Laminarinase</fullName>
    </submittedName>
</protein>
<dbReference type="CDD" id="cd02181">
    <property type="entry name" value="GH16_fungal_Lam16A_glucanase"/>
    <property type="match status" value="1"/>
</dbReference>
<gene>
    <name evidence="3" type="ORF">R3P38DRAFT_2901357</name>
</gene>
<feature type="chain" id="PRO_5043934198" evidence="1">
    <location>
        <begin position="18"/>
        <end position="318"/>
    </location>
</feature>
<dbReference type="InterPro" id="IPR050546">
    <property type="entry name" value="Glycosyl_Hydrlase_16"/>
</dbReference>
<feature type="signal peptide" evidence="1">
    <location>
        <begin position="1"/>
        <end position="17"/>
    </location>
</feature>
<organism evidence="3 4">
    <name type="scientific">Favolaschia claudopus</name>
    <dbReference type="NCBI Taxonomy" id="2862362"/>
    <lineage>
        <taxon>Eukaryota</taxon>
        <taxon>Fungi</taxon>
        <taxon>Dikarya</taxon>
        <taxon>Basidiomycota</taxon>
        <taxon>Agaricomycotina</taxon>
        <taxon>Agaricomycetes</taxon>
        <taxon>Agaricomycetidae</taxon>
        <taxon>Agaricales</taxon>
        <taxon>Marasmiineae</taxon>
        <taxon>Mycenaceae</taxon>
        <taxon>Favolaschia</taxon>
    </lineage>
</organism>
<dbReference type="PANTHER" id="PTHR10963:SF24">
    <property type="entry name" value="GLYCOSIDASE C21B10.07-RELATED"/>
    <property type="match status" value="1"/>
</dbReference>
<reference evidence="3 4" key="1">
    <citation type="journal article" date="2024" name="J Genomics">
        <title>Draft genome sequencing and assembly of Favolaschia claudopus CIRM-BRFM 2984 isolated from oak limbs.</title>
        <authorList>
            <person name="Navarro D."/>
            <person name="Drula E."/>
            <person name="Chaduli D."/>
            <person name="Cazenave R."/>
            <person name="Ahrendt S."/>
            <person name="Wang J."/>
            <person name="Lipzen A."/>
            <person name="Daum C."/>
            <person name="Barry K."/>
            <person name="Grigoriev I.V."/>
            <person name="Favel A."/>
            <person name="Rosso M.N."/>
            <person name="Martin F."/>
        </authorList>
    </citation>
    <scope>NUCLEOTIDE SEQUENCE [LARGE SCALE GENOMIC DNA]</scope>
    <source>
        <strain evidence="3 4">CIRM-BRFM 2984</strain>
    </source>
</reference>
<keyword evidence="1" id="KW-0732">Signal</keyword>
<dbReference type="Pfam" id="PF26113">
    <property type="entry name" value="GH16_XgeA"/>
    <property type="match status" value="1"/>
</dbReference>
<comment type="caution">
    <text evidence="3">The sequence shown here is derived from an EMBL/GenBank/DDBJ whole genome shotgun (WGS) entry which is preliminary data.</text>
</comment>
<dbReference type="PROSITE" id="PS51762">
    <property type="entry name" value="GH16_2"/>
    <property type="match status" value="1"/>
</dbReference>
<sequence>MHFLLIACLSLASLVAGATYQRTQNIVGSDFLSAFSFQAISDPTHGRVNYVNAQTAASQNLTFASGNTFVLRADSKTVLNPNGPGRNSVRLQSNQQFTTAVTIFDVTHMPQGCGTWPALWTVGNNWPNEGEIDILEGVNDQSPNQASLHTSSGCTMPGNQVQTGTSVGGNNCDAIATSDTGCGVKFNDATSYGPTFNNNGGGWFALERTNSFVKVWYWPRNGNVPSDVRSGSTSINTNNWVYTFRPACPGTPAANWPSTSCSLAQKLGPHNIIINCGDWAGSVYSTSGCPSTCEDYVNNNPSAFGNAYFQFNSLRIFQ</sequence>
<accession>A0AAW0CMN0</accession>
<feature type="domain" description="GH16" evidence="2">
    <location>
        <begin position="29"/>
        <end position="288"/>
    </location>
</feature>
<dbReference type="GO" id="GO:0009251">
    <property type="term" value="P:glucan catabolic process"/>
    <property type="evidence" value="ECO:0007669"/>
    <property type="project" value="TreeGrafter"/>
</dbReference>
<dbReference type="Proteomes" id="UP001362999">
    <property type="component" value="Unassembled WGS sequence"/>
</dbReference>
<evidence type="ECO:0000256" key="1">
    <source>
        <dbReference type="SAM" id="SignalP"/>
    </source>
</evidence>